<keyword evidence="2" id="KW-1185">Reference proteome</keyword>
<gene>
    <name evidence="1" type="ORF">PYW08_009246</name>
</gene>
<proteinExistence type="predicted"/>
<sequence length="155" mass="16769">MKNMNRLCLALLLIVATATVASNGDPEVPAIHGEAEQGDCELDDDGCLMETIPDSRANLIVGAVSPNSRTLAWITQRATAAAFLIHDQEITFRGPEFTNITAIRVNRIGNSQNARPSIRAGGLWHEFVTIRILGARGQGFDYNIYIDGAINCSNS</sequence>
<name>A0ACC2QAQ4_9NEOP</name>
<evidence type="ECO:0000313" key="2">
    <source>
        <dbReference type="Proteomes" id="UP001231649"/>
    </source>
</evidence>
<accession>A0ACC2QAQ4</accession>
<evidence type="ECO:0000313" key="1">
    <source>
        <dbReference type="EMBL" id="KAJ8710731.1"/>
    </source>
</evidence>
<comment type="caution">
    <text evidence="1">The sequence shown here is derived from an EMBL/GenBank/DDBJ whole genome shotgun (WGS) entry which is preliminary data.</text>
</comment>
<dbReference type="Proteomes" id="UP001231649">
    <property type="component" value="Chromosome 23"/>
</dbReference>
<organism evidence="1 2">
    <name type="scientific">Mythimna loreyi</name>
    <dbReference type="NCBI Taxonomy" id="667449"/>
    <lineage>
        <taxon>Eukaryota</taxon>
        <taxon>Metazoa</taxon>
        <taxon>Ecdysozoa</taxon>
        <taxon>Arthropoda</taxon>
        <taxon>Hexapoda</taxon>
        <taxon>Insecta</taxon>
        <taxon>Pterygota</taxon>
        <taxon>Neoptera</taxon>
        <taxon>Endopterygota</taxon>
        <taxon>Lepidoptera</taxon>
        <taxon>Glossata</taxon>
        <taxon>Ditrysia</taxon>
        <taxon>Noctuoidea</taxon>
        <taxon>Noctuidae</taxon>
        <taxon>Noctuinae</taxon>
        <taxon>Hadenini</taxon>
        <taxon>Mythimna</taxon>
    </lineage>
</organism>
<dbReference type="EMBL" id="CM056799">
    <property type="protein sequence ID" value="KAJ8710731.1"/>
    <property type="molecule type" value="Genomic_DNA"/>
</dbReference>
<protein>
    <submittedName>
        <fullName evidence="1">Uncharacterized protein</fullName>
    </submittedName>
</protein>
<reference evidence="1" key="1">
    <citation type="submission" date="2023-03" db="EMBL/GenBank/DDBJ databases">
        <title>Chromosome-level genomes of two armyworms, Mythimna separata and Mythimna loreyi, provide insights into the biosynthesis and reception of sex pheromones.</title>
        <authorList>
            <person name="Zhao H."/>
        </authorList>
    </citation>
    <scope>NUCLEOTIDE SEQUENCE</scope>
    <source>
        <strain evidence="1">BeijingLab</strain>
    </source>
</reference>